<dbReference type="PROSITE" id="PS50958">
    <property type="entry name" value="SMB_2"/>
    <property type="match status" value="1"/>
</dbReference>
<dbReference type="EMBL" id="RQTK01000845">
    <property type="protein sequence ID" value="RUS74303.1"/>
    <property type="molecule type" value="Genomic_DNA"/>
</dbReference>
<dbReference type="OrthoDB" id="6155123at2759"/>
<evidence type="ECO:0000313" key="3">
    <source>
        <dbReference type="EMBL" id="RUS74303.1"/>
    </source>
</evidence>
<reference evidence="3 4" key="1">
    <citation type="submission" date="2019-01" db="EMBL/GenBank/DDBJ databases">
        <title>A draft genome assembly of the solar-powered sea slug Elysia chlorotica.</title>
        <authorList>
            <person name="Cai H."/>
            <person name="Li Q."/>
            <person name="Fang X."/>
            <person name="Li J."/>
            <person name="Curtis N.E."/>
            <person name="Altenburger A."/>
            <person name="Shibata T."/>
            <person name="Feng M."/>
            <person name="Maeda T."/>
            <person name="Schwartz J.A."/>
            <person name="Shigenobu S."/>
            <person name="Lundholm N."/>
            <person name="Nishiyama T."/>
            <person name="Yang H."/>
            <person name="Hasebe M."/>
            <person name="Li S."/>
            <person name="Pierce S.K."/>
            <person name="Wang J."/>
        </authorList>
    </citation>
    <scope>NUCLEOTIDE SEQUENCE [LARGE SCALE GENOMIC DNA]</scope>
    <source>
        <strain evidence="3">EC2010</strain>
        <tissue evidence="3">Whole organism of an adult</tissue>
    </source>
</reference>
<organism evidence="3 4">
    <name type="scientific">Elysia chlorotica</name>
    <name type="common">Eastern emerald elysia</name>
    <name type="synonym">Sea slug</name>
    <dbReference type="NCBI Taxonomy" id="188477"/>
    <lineage>
        <taxon>Eukaryota</taxon>
        <taxon>Metazoa</taxon>
        <taxon>Spiralia</taxon>
        <taxon>Lophotrochozoa</taxon>
        <taxon>Mollusca</taxon>
        <taxon>Gastropoda</taxon>
        <taxon>Heterobranchia</taxon>
        <taxon>Euthyneura</taxon>
        <taxon>Panpulmonata</taxon>
        <taxon>Sacoglossa</taxon>
        <taxon>Placobranchoidea</taxon>
        <taxon>Plakobranchidae</taxon>
        <taxon>Elysia</taxon>
    </lineage>
</organism>
<dbReference type="InterPro" id="IPR036024">
    <property type="entry name" value="Somatomedin_B-like_dom_sf"/>
</dbReference>
<comment type="caution">
    <text evidence="3">The sequence shown here is derived from an EMBL/GenBank/DDBJ whole genome shotgun (WGS) entry which is preliminary data.</text>
</comment>
<protein>
    <recommendedName>
        <fullName evidence="2">SMB domain-containing protein</fullName>
    </recommendedName>
</protein>
<name>A0A3S0ZC45_ELYCH</name>
<feature type="domain" description="SMB" evidence="2">
    <location>
        <begin position="95"/>
        <end position="135"/>
    </location>
</feature>
<dbReference type="SMART" id="SM00201">
    <property type="entry name" value="SO"/>
    <property type="match status" value="1"/>
</dbReference>
<proteinExistence type="predicted"/>
<gene>
    <name evidence="3" type="ORF">EGW08_017940</name>
</gene>
<dbReference type="Proteomes" id="UP000271974">
    <property type="component" value="Unassembled WGS sequence"/>
</dbReference>
<dbReference type="AlphaFoldDB" id="A0A3S0ZC45"/>
<evidence type="ECO:0000313" key="4">
    <source>
        <dbReference type="Proteomes" id="UP000271974"/>
    </source>
</evidence>
<dbReference type="InterPro" id="IPR001212">
    <property type="entry name" value="Somatomedin_B_dom"/>
</dbReference>
<dbReference type="PROSITE" id="PS00524">
    <property type="entry name" value="SMB_1"/>
    <property type="match status" value="1"/>
</dbReference>
<accession>A0A3S0ZC45</accession>
<evidence type="ECO:0000256" key="1">
    <source>
        <dbReference type="ARBA" id="ARBA00023157"/>
    </source>
</evidence>
<evidence type="ECO:0000259" key="2">
    <source>
        <dbReference type="PROSITE" id="PS50958"/>
    </source>
</evidence>
<dbReference type="Gene3D" id="4.10.410.20">
    <property type="match status" value="1"/>
</dbReference>
<keyword evidence="1" id="KW-1015">Disulfide bond</keyword>
<dbReference type="Pfam" id="PF01033">
    <property type="entry name" value="Somatomedin_B"/>
    <property type="match status" value="1"/>
</dbReference>
<keyword evidence="4" id="KW-1185">Reference proteome</keyword>
<dbReference type="SUPFAM" id="SSF90188">
    <property type="entry name" value="Somatomedin B domain"/>
    <property type="match status" value="1"/>
</dbReference>
<sequence>MGKQTSDSNSDKGLLSDQDQFYKRENISIFNDFRNSDRHYIDINTTLHNGESKTELYDELEAIAAAELYTVKNTSDAKSLTMPTTGIDREGEASLIRTCAGRCGEESLFPCSCSALCVVYDTCCENFTQDCPHILQGARYGFGDLIESNKYCSEDSVFLISSCPKQSESHKQIGKAEGLLHQKTDMIEGDLRENLTDAIFHQATEVGSTILALEGSQESVAKRLKTAALRAPVTDASSGITYTNRTVYDCHKHKTDTFFVWALKLHYVKTNPQSLEDLKDLKHLDRYEPLFNSAILSRHSCLNDVVNTCPKTWVAQEGEEHYATRCLEYFALTVANNGIFAKHMYRNRFCAYCNKGMNHTYALRDKIVLSGRDNHLRMLMTIEPSGKYTIKVRHPTFFDLKHISWSQVSCKLLSETKSGHLPKSMTNISPEERSVCSAKCSSSSFTLRQDGYCKAPYVAKVAVSDDGLPPLCSRALQGIARFISCGLQSMINSMPHSEFHPVSISAHADTQTNNTLYLIKIKVDLVYPHHLFFSSSEEDSMINWRHLEILAKSLKQYRLSTDLCAVADSQDVAPERNQVKSSSFEKLVRASRAMRSSFDLLQNISGPVVSTDNTTTFCMSAINLPIYYEVSPLPCRETFVYTNDAKAMAEFHDSPCFSHLDNLQPAKSEGSHLLNHDIGSVFHGHWLLTTGLGFVVVTKLHG</sequence>